<sequence length="88" mass="10256">QNEECVVPALAYVENNPHASVRDISKESGVSKSSVHRILKMQTLYPYRFSIEQTLRPGDEIRRMHCCWYFLTLQLPNPSKCRISDFLL</sequence>
<dbReference type="PANTHER" id="PTHR47326:SF1">
    <property type="entry name" value="HTH PSQ-TYPE DOMAIN-CONTAINING PROTEIN"/>
    <property type="match status" value="1"/>
</dbReference>
<gene>
    <name evidence="1" type="ORF">WH47_03916</name>
</gene>
<proteinExistence type="predicted"/>
<reference evidence="1 2" key="1">
    <citation type="submission" date="2015-07" db="EMBL/GenBank/DDBJ databases">
        <title>The genome of Habropoda laboriosa.</title>
        <authorList>
            <person name="Pan H."/>
            <person name="Kapheim K."/>
        </authorList>
    </citation>
    <scope>NUCLEOTIDE SEQUENCE [LARGE SCALE GENOMIC DNA]</scope>
    <source>
        <strain evidence="1">0110345459</strain>
    </source>
</reference>
<dbReference type="Proteomes" id="UP000053825">
    <property type="component" value="Unassembled WGS sequence"/>
</dbReference>
<feature type="non-terminal residue" evidence="1">
    <location>
        <position position="1"/>
    </location>
</feature>
<protein>
    <recommendedName>
        <fullName evidence="3">HTH iclR-type domain-containing protein</fullName>
    </recommendedName>
</protein>
<organism evidence="1 2">
    <name type="scientific">Habropoda laboriosa</name>
    <dbReference type="NCBI Taxonomy" id="597456"/>
    <lineage>
        <taxon>Eukaryota</taxon>
        <taxon>Metazoa</taxon>
        <taxon>Ecdysozoa</taxon>
        <taxon>Arthropoda</taxon>
        <taxon>Hexapoda</taxon>
        <taxon>Insecta</taxon>
        <taxon>Pterygota</taxon>
        <taxon>Neoptera</taxon>
        <taxon>Endopterygota</taxon>
        <taxon>Hymenoptera</taxon>
        <taxon>Apocrita</taxon>
        <taxon>Aculeata</taxon>
        <taxon>Apoidea</taxon>
        <taxon>Anthophila</taxon>
        <taxon>Apidae</taxon>
        <taxon>Habropoda</taxon>
    </lineage>
</organism>
<evidence type="ECO:0000313" key="1">
    <source>
        <dbReference type="EMBL" id="KOC62158.1"/>
    </source>
</evidence>
<dbReference type="GO" id="GO:0003700">
    <property type="term" value="F:DNA-binding transcription factor activity"/>
    <property type="evidence" value="ECO:0007669"/>
    <property type="project" value="InterPro"/>
</dbReference>
<name>A0A0L7QU33_9HYME</name>
<evidence type="ECO:0008006" key="3">
    <source>
        <dbReference type="Google" id="ProtNLM"/>
    </source>
</evidence>
<keyword evidence="2" id="KW-1185">Reference proteome</keyword>
<dbReference type="EMBL" id="KQ414735">
    <property type="protein sequence ID" value="KOC62158.1"/>
    <property type="molecule type" value="Genomic_DNA"/>
</dbReference>
<dbReference type="PANTHER" id="PTHR47326">
    <property type="entry name" value="TRANSPOSABLE ELEMENT TC3 TRANSPOSASE-LIKE PROTEIN"/>
    <property type="match status" value="1"/>
</dbReference>
<evidence type="ECO:0000313" key="2">
    <source>
        <dbReference type="Proteomes" id="UP000053825"/>
    </source>
</evidence>
<dbReference type="AlphaFoldDB" id="A0A0L7QU33"/>
<accession>A0A0L7QU33</accession>
<dbReference type="Pfam" id="PF13412">
    <property type="entry name" value="HTH_24"/>
    <property type="match status" value="1"/>
</dbReference>
<dbReference type="Gene3D" id="1.10.10.60">
    <property type="entry name" value="Homeodomain-like"/>
    <property type="match status" value="1"/>
</dbReference>